<proteinExistence type="predicted"/>
<accession>A0A8D8XEN6</accession>
<keyword evidence="1" id="KW-1133">Transmembrane helix</keyword>
<feature type="transmembrane region" description="Helical" evidence="1">
    <location>
        <begin position="66"/>
        <end position="87"/>
    </location>
</feature>
<dbReference type="EMBL" id="HBUF01308243">
    <property type="protein sequence ID" value="CAG6692628.1"/>
    <property type="molecule type" value="Transcribed_RNA"/>
</dbReference>
<evidence type="ECO:0000313" key="2">
    <source>
        <dbReference type="EMBL" id="CAG6692628.1"/>
    </source>
</evidence>
<keyword evidence="1" id="KW-0812">Transmembrane</keyword>
<keyword evidence="1" id="KW-0472">Membrane</keyword>
<dbReference type="AlphaFoldDB" id="A0A8D8XEN6"/>
<evidence type="ECO:0000256" key="1">
    <source>
        <dbReference type="SAM" id="Phobius"/>
    </source>
</evidence>
<name>A0A8D8XEN6_9HEMI</name>
<feature type="transmembrane region" description="Helical" evidence="1">
    <location>
        <begin position="6"/>
        <end position="23"/>
    </location>
</feature>
<organism evidence="2">
    <name type="scientific">Cacopsylla melanoneura</name>
    <dbReference type="NCBI Taxonomy" id="428564"/>
    <lineage>
        <taxon>Eukaryota</taxon>
        <taxon>Metazoa</taxon>
        <taxon>Ecdysozoa</taxon>
        <taxon>Arthropoda</taxon>
        <taxon>Hexapoda</taxon>
        <taxon>Insecta</taxon>
        <taxon>Pterygota</taxon>
        <taxon>Neoptera</taxon>
        <taxon>Paraneoptera</taxon>
        <taxon>Hemiptera</taxon>
        <taxon>Sternorrhyncha</taxon>
        <taxon>Psylloidea</taxon>
        <taxon>Psyllidae</taxon>
        <taxon>Psyllinae</taxon>
        <taxon>Cacopsylla</taxon>
    </lineage>
</organism>
<reference evidence="2" key="1">
    <citation type="submission" date="2021-05" db="EMBL/GenBank/DDBJ databases">
        <authorList>
            <person name="Alioto T."/>
            <person name="Alioto T."/>
            <person name="Gomez Garrido J."/>
        </authorList>
    </citation>
    <scope>NUCLEOTIDE SEQUENCE</scope>
</reference>
<sequence length="119" mass="14164">MRPFSLFYASIHIVLYVTLFYPLRKWSFKMANLHKSDTALLQYGKQHGKHLNEEIKNNEEQYQHHVVLVSWNGIVFLTSSLGIIFHFDFIHLPNMVLGFVTSLHRNNMMKYNILRRAQE</sequence>
<protein>
    <submittedName>
        <fullName evidence="2">Uncharacterized protein</fullName>
    </submittedName>
</protein>